<dbReference type="Proteomes" id="UP000356253">
    <property type="component" value="Unassembled WGS sequence"/>
</dbReference>
<accession>A0AC61YDZ4</accession>
<proteinExistence type="predicted"/>
<sequence length="203" mass="23078">MYELFADFPLNGYLFIKLTTSYNRFTGFFVKFINEKTFIMKNQAVSVKYGVGIGILLIVYFFILSIFDLHMKPFLSMANMVFMGIGIYSAIRVYKTDHQKDNLKTFTYQQGFRVGLVTGFIATIIFSVFFAIYVSNIEPDFIPKMTVKWDAGYDVGVGTISFIVFLMGLASTVVLSLALMQIMKDSWNTTPGKTYTVGNTKEK</sequence>
<evidence type="ECO:0000313" key="2">
    <source>
        <dbReference type="Proteomes" id="UP000356253"/>
    </source>
</evidence>
<protein>
    <submittedName>
        <fullName evidence="1">Uncharacterized protein</fullName>
    </submittedName>
</protein>
<gene>
    <name evidence="1" type="ORF">FVB9532_03114</name>
</gene>
<dbReference type="EMBL" id="CABVMM010000013">
    <property type="protein sequence ID" value="VVV01820.1"/>
    <property type="molecule type" value="Genomic_DNA"/>
</dbReference>
<keyword evidence="2" id="KW-1185">Reference proteome</keyword>
<evidence type="ECO:0000313" key="1">
    <source>
        <dbReference type="EMBL" id="VVV01820.1"/>
    </source>
</evidence>
<organism evidence="1 2">
    <name type="scientific">Mesonia oceanica</name>
    <dbReference type="NCBI Taxonomy" id="2687242"/>
    <lineage>
        <taxon>Bacteria</taxon>
        <taxon>Pseudomonadati</taxon>
        <taxon>Bacteroidota</taxon>
        <taxon>Flavobacteriia</taxon>
        <taxon>Flavobacteriales</taxon>
        <taxon>Flavobacteriaceae</taxon>
        <taxon>Mesonia</taxon>
    </lineage>
</organism>
<reference evidence="1" key="1">
    <citation type="submission" date="2019-09" db="EMBL/GenBank/DDBJ databases">
        <authorList>
            <person name="Rodrigo-Torres L."/>
            <person name="Arahal R. D."/>
            <person name="Lucena T."/>
        </authorList>
    </citation>
    <scope>NUCLEOTIDE SEQUENCE</scope>
    <source>
        <strain evidence="1">ISS653</strain>
    </source>
</reference>
<name>A0AC61YDZ4_9FLAO</name>
<comment type="caution">
    <text evidence="1">The sequence shown here is derived from an EMBL/GenBank/DDBJ whole genome shotgun (WGS) entry which is preliminary data.</text>
</comment>